<organism evidence="4 5">
    <name type="scientific">Brasilonema bromeliae SPC951</name>
    <dbReference type="NCBI Taxonomy" id="385972"/>
    <lineage>
        <taxon>Bacteria</taxon>
        <taxon>Bacillati</taxon>
        <taxon>Cyanobacteriota</taxon>
        <taxon>Cyanophyceae</taxon>
        <taxon>Nostocales</taxon>
        <taxon>Scytonemataceae</taxon>
        <taxon>Brasilonema</taxon>
        <taxon>Bromeliae group (in: Brasilonema)</taxon>
    </lineage>
</organism>
<keyword evidence="5" id="KW-1185">Reference proteome</keyword>
<dbReference type="CDD" id="cd14014">
    <property type="entry name" value="STKc_PknB_like"/>
    <property type="match status" value="1"/>
</dbReference>
<keyword evidence="1" id="KW-0067">ATP-binding</keyword>
<dbReference type="Gene3D" id="3.90.1580.10">
    <property type="entry name" value="paralog of FGE (formylglycine-generating enzyme)"/>
    <property type="match status" value="1"/>
</dbReference>
<dbReference type="InterPro" id="IPR000719">
    <property type="entry name" value="Prot_kinase_dom"/>
</dbReference>
<dbReference type="Proteomes" id="UP000718564">
    <property type="component" value="Unassembled WGS sequence"/>
</dbReference>
<feature type="region of interest" description="Disordered" evidence="2">
    <location>
        <begin position="270"/>
        <end position="302"/>
    </location>
</feature>
<accession>A0ABX1P9F2</accession>
<dbReference type="InterPro" id="IPR042095">
    <property type="entry name" value="SUMF_sf"/>
</dbReference>
<evidence type="ECO:0000259" key="3">
    <source>
        <dbReference type="PROSITE" id="PS50011"/>
    </source>
</evidence>
<feature type="domain" description="Protein kinase" evidence="3">
    <location>
        <begin position="12"/>
        <end position="271"/>
    </location>
</feature>
<dbReference type="EMBL" id="QMEB01000101">
    <property type="protein sequence ID" value="NMG20546.1"/>
    <property type="molecule type" value="Genomic_DNA"/>
</dbReference>
<evidence type="ECO:0000256" key="2">
    <source>
        <dbReference type="SAM" id="MobiDB-lite"/>
    </source>
</evidence>
<dbReference type="InterPro" id="IPR011009">
    <property type="entry name" value="Kinase-like_dom_sf"/>
</dbReference>
<feature type="binding site" evidence="1">
    <location>
        <position position="43"/>
    </location>
    <ligand>
        <name>ATP</name>
        <dbReference type="ChEBI" id="CHEBI:30616"/>
    </ligand>
</feature>
<dbReference type="SUPFAM" id="SSF56436">
    <property type="entry name" value="C-type lectin-like"/>
    <property type="match status" value="1"/>
</dbReference>
<sequence length="642" mass="71604">MMFVGTVLRNCYKIVRLLGSGGFGDTYLAENLDLPGHPLCVVKHLKPRDPNPDVLQIARRLFESEALVLYKLGHENNQIPRLFAHFEENGEFYLVQEYIEGSDLSSEVTVGKRWSEQEVTQLLREILEVLTVVHKQNIIHRDIKPQNLMRRREDRKIILIDFGAVKQISTLVNIQGQTSASVAIGTPGYAPNEQAAGYPKLSSDVHAVGMLAIFALTGIKPHELPRDPTNGEVVWRNWANVSERFADILTKMVRYHFSERYQSAAEALSALPAPPKPKPQPKSQSTPIPAPLPTSQPTLQSTPMPRRQVIQMLGLIGTGVGLAIVGQQLLQGVFRRRDDVVETPTPSPSIRSDISSTSSPTPKQLATPRSVSLQTFNFETVSVDAQGNINNRSNRQAKYFAQDLGNGVTLEMVQIPGGTFLMGSPPGEKQRESNEGPQHQVTVPGFFMGKYEVTQAQYQAIMGNNPSNFKGEKRPVEKVSWNDAVELCQRLSQKTGRTYRLPSEAEWEYAARAGTTTPFYFGETITTDLANYNGTKTYASEPKGQYRRQTTNVGSFPPNAFGLYDMHGNVYEWCQDDWHDTYQSARTDGSAWLTQGSTNVLKLVRGGSWGLSLGLCRSAFRYRVYPGLRYYVIGFRVVCVVA</sequence>
<dbReference type="PROSITE" id="PS00107">
    <property type="entry name" value="PROTEIN_KINASE_ATP"/>
    <property type="match status" value="1"/>
</dbReference>
<dbReference type="InterPro" id="IPR017441">
    <property type="entry name" value="Protein_kinase_ATP_BS"/>
</dbReference>
<dbReference type="Gene3D" id="1.10.510.10">
    <property type="entry name" value="Transferase(Phosphotransferase) domain 1"/>
    <property type="match status" value="1"/>
</dbReference>
<keyword evidence="4" id="KW-0418">Kinase</keyword>
<dbReference type="Pfam" id="PF00069">
    <property type="entry name" value="Pkinase"/>
    <property type="match status" value="1"/>
</dbReference>
<dbReference type="InterPro" id="IPR016187">
    <property type="entry name" value="CTDL_fold"/>
</dbReference>
<dbReference type="InterPro" id="IPR005532">
    <property type="entry name" value="SUMF_dom"/>
</dbReference>
<keyword evidence="1" id="KW-0547">Nucleotide-binding</keyword>
<dbReference type="PROSITE" id="PS50011">
    <property type="entry name" value="PROTEIN_KINASE_DOM"/>
    <property type="match status" value="1"/>
</dbReference>
<protein>
    <submittedName>
        <fullName evidence="4">Protein kinase</fullName>
    </submittedName>
</protein>
<dbReference type="SUPFAM" id="SSF56112">
    <property type="entry name" value="Protein kinase-like (PK-like)"/>
    <property type="match status" value="1"/>
</dbReference>
<evidence type="ECO:0000313" key="4">
    <source>
        <dbReference type="EMBL" id="NMG20546.1"/>
    </source>
</evidence>
<dbReference type="SMART" id="SM00220">
    <property type="entry name" value="S_TKc"/>
    <property type="match status" value="1"/>
</dbReference>
<comment type="caution">
    <text evidence="4">The sequence shown here is derived from an EMBL/GenBank/DDBJ whole genome shotgun (WGS) entry which is preliminary data.</text>
</comment>
<dbReference type="InterPro" id="IPR051043">
    <property type="entry name" value="Sulfatase_Mod_Factor_Kinase"/>
</dbReference>
<feature type="region of interest" description="Disordered" evidence="2">
    <location>
        <begin position="340"/>
        <end position="368"/>
    </location>
</feature>
<name>A0ABX1P9F2_9CYAN</name>
<feature type="compositionally biased region" description="Low complexity" evidence="2">
    <location>
        <begin position="348"/>
        <end position="362"/>
    </location>
</feature>
<evidence type="ECO:0000313" key="5">
    <source>
        <dbReference type="Proteomes" id="UP000718564"/>
    </source>
</evidence>
<keyword evidence="4" id="KW-0808">Transferase</keyword>
<dbReference type="PANTHER" id="PTHR23150:SF35">
    <property type="entry name" value="BLL6746 PROTEIN"/>
    <property type="match status" value="1"/>
</dbReference>
<dbReference type="Pfam" id="PF03781">
    <property type="entry name" value="FGE-sulfatase"/>
    <property type="match status" value="1"/>
</dbReference>
<evidence type="ECO:0000256" key="1">
    <source>
        <dbReference type="PROSITE-ProRule" id="PRU10141"/>
    </source>
</evidence>
<reference evidence="4 5" key="1">
    <citation type="submission" date="2018-06" db="EMBL/GenBank/DDBJ databases">
        <title>Comparative genomics of Brasilonema spp. strains.</title>
        <authorList>
            <person name="Alvarenga D.O."/>
            <person name="Fiore M.F."/>
            <person name="Varani A.M."/>
        </authorList>
    </citation>
    <scope>NUCLEOTIDE SEQUENCE [LARGE SCALE GENOMIC DNA]</scope>
    <source>
        <strain evidence="4 5">SPC951</strain>
    </source>
</reference>
<dbReference type="PANTHER" id="PTHR23150">
    <property type="entry name" value="SULFATASE MODIFYING FACTOR 1, 2"/>
    <property type="match status" value="1"/>
</dbReference>
<gene>
    <name evidence="4" type="ORF">DP116_14190</name>
</gene>
<proteinExistence type="predicted"/>
<dbReference type="GO" id="GO:0016301">
    <property type="term" value="F:kinase activity"/>
    <property type="evidence" value="ECO:0007669"/>
    <property type="project" value="UniProtKB-KW"/>
</dbReference>